<protein>
    <submittedName>
        <fullName evidence="1">Uncharacterized protein</fullName>
    </submittedName>
</protein>
<reference evidence="1" key="1">
    <citation type="journal article" date="2019" name="Science">
        <title>Mutation of a bHLH transcription factor allowed almond domestication.</title>
        <authorList>
            <person name="Sanchez-Perez R."/>
            <person name="Pavan S."/>
            <person name="Mazzeo R."/>
            <person name="Moldovan C."/>
            <person name="Aiese Cigliano R."/>
            <person name="Del Cueto J."/>
            <person name="Ricciardi F."/>
            <person name="Lotti C."/>
            <person name="Ricciardi L."/>
            <person name="Dicenta F."/>
            <person name="Lopez-Marques R.L."/>
            <person name="Lindberg Moller B."/>
        </authorList>
    </citation>
    <scope>NUCLEOTIDE SEQUENCE</scope>
</reference>
<evidence type="ECO:0000313" key="1">
    <source>
        <dbReference type="EMBL" id="BBH01883.1"/>
    </source>
</evidence>
<organism evidence="1">
    <name type="scientific">Prunus dulcis</name>
    <name type="common">Almond</name>
    <name type="synonym">Amygdalus dulcis</name>
    <dbReference type="NCBI Taxonomy" id="3755"/>
    <lineage>
        <taxon>Eukaryota</taxon>
        <taxon>Viridiplantae</taxon>
        <taxon>Streptophyta</taxon>
        <taxon>Embryophyta</taxon>
        <taxon>Tracheophyta</taxon>
        <taxon>Spermatophyta</taxon>
        <taxon>Magnoliopsida</taxon>
        <taxon>eudicotyledons</taxon>
        <taxon>Gunneridae</taxon>
        <taxon>Pentapetalae</taxon>
        <taxon>rosids</taxon>
        <taxon>fabids</taxon>
        <taxon>Rosales</taxon>
        <taxon>Rosaceae</taxon>
        <taxon>Amygdaloideae</taxon>
        <taxon>Amygdaleae</taxon>
        <taxon>Prunus</taxon>
    </lineage>
</organism>
<proteinExistence type="predicted"/>
<sequence length="67" mass="7776">MTGNIIFVHSHFQPIFRPHAVEVRWIHHRAILSFHVSSQVKNFGIGQNTGETLPNFRQKSNEILKIN</sequence>
<gene>
    <name evidence="1" type="ORF">Prudu_012278</name>
</gene>
<dbReference type="AlphaFoldDB" id="A0A4Y1RCW5"/>
<dbReference type="EMBL" id="AP019300">
    <property type="protein sequence ID" value="BBH01883.1"/>
    <property type="molecule type" value="Genomic_DNA"/>
</dbReference>
<name>A0A4Y1RCW5_PRUDU</name>
<accession>A0A4Y1RCW5</accession>